<dbReference type="GO" id="GO:0016020">
    <property type="term" value="C:membrane"/>
    <property type="evidence" value="ECO:0007669"/>
    <property type="project" value="UniProtKB-SubCell"/>
</dbReference>
<dbReference type="EMBL" id="CP118166">
    <property type="protein sequence ID" value="WDI32575.1"/>
    <property type="molecule type" value="Genomic_DNA"/>
</dbReference>
<evidence type="ECO:0000256" key="2">
    <source>
        <dbReference type="ARBA" id="ARBA00022692"/>
    </source>
</evidence>
<dbReference type="RefSeq" id="WP_274494505.1">
    <property type="nucleotide sequence ID" value="NZ_CP118166.1"/>
</dbReference>
<evidence type="ECO:0000259" key="6">
    <source>
        <dbReference type="Pfam" id="PF04932"/>
    </source>
</evidence>
<name>A0AAF0CC47_9PROT</name>
<keyword evidence="7" id="KW-0436">Ligase</keyword>
<keyword evidence="3 5" id="KW-1133">Transmembrane helix</keyword>
<evidence type="ECO:0000313" key="7">
    <source>
        <dbReference type="EMBL" id="WDI32575.1"/>
    </source>
</evidence>
<proteinExistence type="predicted"/>
<evidence type="ECO:0000256" key="1">
    <source>
        <dbReference type="ARBA" id="ARBA00004141"/>
    </source>
</evidence>
<keyword evidence="8" id="KW-1185">Reference proteome</keyword>
<feature type="transmembrane region" description="Helical" evidence="5">
    <location>
        <begin position="376"/>
        <end position="394"/>
    </location>
</feature>
<dbReference type="KEGG" id="hfl:PUV54_05125"/>
<keyword evidence="2 5" id="KW-0812">Transmembrane</keyword>
<dbReference type="InterPro" id="IPR051533">
    <property type="entry name" value="WaaL-like"/>
</dbReference>
<feature type="transmembrane region" description="Helical" evidence="5">
    <location>
        <begin position="16"/>
        <end position="32"/>
    </location>
</feature>
<evidence type="ECO:0000256" key="4">
    <source>
        <dbReference type="ARBA" id="ARBA00023136"/>
    </source>
</evidence>
<evidence type="ECO:0000256" key="3">
    <source>
        <dbReference type="ARBA" id="ARBA00022989"/>
    </source>
</evidence>
<dbReference type="PANTHER" id="PTHR37422:SF13">
    <property type="entry name" value="LIPOPOLYSACCHARIDE BIOSYNTHESIS PROTEIN PA4999-RELATED"/>
    <property type="match status" value="1"/>
</dbReference>
<feature type="transmembrane region" description="Helical" evidence="5">
    <location>
        <begin position="243"/>
        <end position="263"/>
    </location>
</feature>
<protein>
    <submittedName>
        <fullName evidence="7">O-antigen ligase family protein</fullName>
    </submittedName>
</protein>
<gene>
    <name evidence="7" type="ORF">PUV54_05125</name>
</gene>
<feature type="transmembrane region" description="Helical" evidence="5">
    <location>
        <begin position="400"/>
        <end position="420"/>
    </location>
</feature>
<feature type="transmembrane region" description="Helical" evidence="5">
    <location>
        <begin position="131"/>
        <end position="152"/>
    </location>
</feature>
<feature type="transmembrane region" description="Helical" evidence="5">
    <location>
        <begin position="96"/>
        <end position="119"/>
    </location>
</feature>
<dbReference type="Proteomes" id="UP001214043">
    <property type="component" value="Chromosome"/>
</dbReference>
<dbReference type="AlphaFoldDB" id="A0AAF0CC47"/>
<dbReference type="Pfam" id="PF04932">
    <property type="entry name" value="Wzy_C"/>
    <property type="match status" value="1"/>
</dbReference>
<reference evidence="7" key="1">
    <citation type="submission" date="2023-02" db="EMBL/GenBank/DDBJ databases">
        <title>Genome sequence of Hyphococcus flavus.</title>
        <authorList>
            <person name="Rong J.-C."/>
            <person name="Zhao Q."/>
            <person name="Yi M."/>
            <person name="Wu J.-Y."/>
        </authorList>
    </citation>
    <scope>NUCLEOTIDE SEQUENCE</scope>
    <source>
        <strain evidence="7">MCCC 1K03223</strain>
    </source>
</reference>
<accession>A0AAF0CC47</accession>
<keyword evidence="4 5" id="KW-0472">Membrane</keyword>
<evidence type="ECO:0000313" key="8">
    <source>
        <dbReference type="Proteomes" id="UP001214043"/>
    </source>
</evidence>
<feature type="transmembrane region" description="Helical" evidence="5">
    <location>
        <begin position="69"/>
        <end position="90"/>
    </location>
</feature>
<evidence type="ECO:0000256" key="5">
    <source>
        <dbReference type="SAM" id="Phobius"/>
    </source>
</evidence>
<feature type="domain" description="O-antigen ligase-related" evidence="6">
    <location>
        <begin position="202"/>
        <end position="357"/>
    </location>
</feature>
<dbReference type="GO" id="GO:0016874">
    <property type="term" value="F:ligase activity"/>
    <property type="evidence" value="ECO:0007669"/>
    <property type="project" value="UniProtKB-KW"/>
</dbReference>
<sequence>MQPTWRDRRDQLSRRWIYGLFILLPVLAVFGHRGVAPWLLLASLPAFARGDFWQGLFGRLFDHPSLKDPTFACLISLLAFCLWILLSGFWSPKHHYSLFLWILAPGLVGASVVWFSLNLSRQWAWRLGRAFSLAVAGGMIVLAFEGVTGGFLRDIVPPKDISPDGSRDMIALGRGVTALAPALFPAAAIAVRVWSRGAAVLVLFIGLAAALANDVAANAFAIGVGLGAAVICLAAQRPVLRTAGWGAILFLLVSPFVAMLLPVEATFELARENYSKEVLAAATSALHRIAIWQAVGLKTLAGLPFGYGADFSRIWSETAPMVIVPGAPSPLSVIPTHPHNIFLQTWLELGVPGVAALASFLFFGLKALLRARLSKAVSAAVAGAFIAILISINVEGSLWQVWRFAAMALAASGIALAHALEKR</sequence>
<dbReference type="InterPro" id="IPR007016">
    <property type="entry name" value="O-antigen_ligase-rel_domated"/>
</dbReference>
<organism evidence="7 8">
    <name type="scientific">Hyphococcus flavus</name>
    <dbReference type="NCBI Taxonomy" id="1866326"/>
    <lineage>
        <taxon>Bacteria</taxon>
        <taxon>Pseudomonadati</taxon>
        <taxon>Pseudomonadota</taxon>
        <taxon>Alphaproteobacteria</taxon>
        <taxon>Parvularculales</taxon>
        <taxon>Parvularculaceae</taxon>
        <taxon>Hyphococcus</taxon>
    </lineage>
</organism>
<feature type="transmembrane region" description="Helical" evidence="5">
    <location>
        <begin position="349"/>
        <end position="369"/>
    </location>
</feature>
<comment type="subcellular location">
    <subcellularLocation>
        <location evidence="1">Membrane</location>
        <topology evidence="1">Multi-pass membrane protein</topology>
    </subcellularLocation>
</comment>
<feature type="transmembrane region" description="Helical" evidence="5">
    <location>
        <begin position="172"/>
        <end position="190"/>
    </location>
</feature>
<dbReference type="PANTHER" id="PTHR37422">
    <property type="entry name" value="TEICHURONIC ACID BIOSYNTHESIS PROTEIN TUAE"/>
    <property type="match status" value="1"/>
</dbReference>